<organism evidence="2 3">
    <name type="scientific">Babjeviella inositovora NRRL Y-12698</name>
    <dbReference type="NCBI Taxonomy" id="984486"/>
    <lineage>
        <taxon>Eukaryota</taxon>
        <taxon>Fungi</taxon>
        <taxon>Dikarya</taxon>
        <taxon>Ascomycota</taxon>
        <taxon>Saccharomycotina</taxon>
        <taxon>Pichiomycetes</taxon>
        <taxon>Serinales incertae sedis</taxon>
        <taxon>Babjeviella</taxon>
    </lineage>
</organism>
<dbReference type="AlphaFoldDB" id="A0A1E3QMH7"/>
<sequence length="262" mass="29453">MPEFKKISRADLYNSESGSEHCNSEDKFVLPKIEFEFVETNVEESLTSQAVVEENLDVEEENGEFDFPLFAPSTAPKESKAEDGLEERGRAKVQKITLREHSVDVVINERPTSYYRAIYTESDKDSFANVAVSGEQIFTSSAVAYPDPCPWKILDLLAFNANVEKELKRRLNSKRISRPGQKKRAGIIQSKERKAQRVKFAKEVAKLELEKLQKKINRKRGGKKHKRTGGAPIAKSAVKPKGKASGKPKASDPAKPKYRTQA</sequence>
<dbReference type="GeneID" id="30150810"/>
<feature type="compositionally biased region" description="Basic and acidic residues" evidence="1">
    <location>
        <begin position="77"/>
        <end position="88"/>
    </location>
</feature>
<evidence type="ECO:0000313" key="3">
    <source>
        <dbReference type="Proteomes" id="UP000094336"/>
    </source>
</evidence>
<evidence type="ECO:0000256" key="1">
    <source>
        <dbReference type="SAM" id="MobiDB-lite"/>
    </source>
</evidence>
<keyword evidence="3" id="KW-1185">Reference proteome</keyword>
<feature type="compositionally biased region" description="Basic residues" evidence="1">
    <location>
        <begin position="214"/>
        <end position="228"/>
    </location>
</feature>
<accession>A0A1E3QMH7</accession>
<gene>
    <name evidence="2" type="ORF">BABINDRAFT_9425</name>
</gene>
<evidence type="ECO:0000313" key="2">
    <source>
        <dbReference type="EMBL" id="ODQ78197.1"/>
    </source>
</evidence>
<protein>
    <submittedName>
        <fullName evidence="2">Uncharacterized protein</fullName>
    </submittedName>
</protein>
<dbReference type="Proteomes" id="UP000094336">
    <property type="component" value="Unassembled WGS sequence"/>
</dbReference>
<dbReference type="OrthoDB" id="3994490at2759"/>
<dbReference type="STRING" id="984486.A0A1E3QMH7"/>
<dbReference type="InterPro" id="IPR018555">
    <property type="entry name" value="C630.06c-like"/>
</dbReference>
<feature type="region of interest" description="Disordered" evidence="1">
    <location>
        <begin position="66"/>
        <end position="88"/>
    </location>
</feature>
<proteinExistence type="predicted"/>
<dbReference type="Pfam" id="PF09428">
    <property type="entry name" value="DUF2011"/>
    <property type="match status" value="1"/>
</dbReference>
<reference evidence="3" key="1">
    <citation type="submission" date="2016-05" db="EMBL/GenBank/DDBJ databases">
        <title>Comparative genomics of biotechnologically important yeasts.</title>
        <authorList>
            <consortium name="DOE Joint Genome Institute"/>
            <person name="Riley R."/>
            <person name="Haridas S."/>
            <person name="Wolfe K.H."/>
            <person name="Lopes M.R."/>
            <person name="Hittinger C.T."/>
            <person name="Goker M."/>
            <person name="Salamov A."/>
            <person name="Wisecaver J."/>
            <person name="Long T.M."/>
            <person name="Aerts A.L."/>
            <person name="Barry K."/>
            <person name="Choi C."/>
            <person name="Clum A."/>
            <person name="Coughlan A.Y."/>
            <person name="Deshpande S."/>
            <person name="Douglass A.P."/>
            <person name="Hanson S.J."/>
            <person name="Klenk H.-P."/>
            <person name="Labutti K."/>
            <person name="Lapidus A."/>
            <person name="Lindquist E."/>
            <person name="Lipzen A."/>
            <person name="Meier-Kolthoff J.P."/>
            <person name="Ohm R.A."/>
            <person name="Otillar R.P."/>
            <person name="Pangilinan J."/>
            <person name="Peng Y."/>
            <person name="Rokas A."/>
            <person name="Rosa C.A."/>
            <person name="Scheuner C."/>
            <person name="Sibirny A.A."/>
            <person name="Slot J.C."/>
            <person name="Stielow J.B."/>
            <person name="Sun H."/>
            <person name="Kurtzman C.P."/>
            <person name="Blackwell M."/>
            <person name="Grigoriev I.V."/>
            <person name="Jeffries T.W."/>
        </authorList>
    </citation>
    <scope>NUCLEOTIDE SEQUENCE [LARGE SCALE GENOMIC DNA]</scope>
    <source>
        <strain evidence="3">NRRL Y-12698</strain>
    </source>
</reference>
<feature type="region of interest" description="Disordered" evidence="1">
    <location>
        <begin position="1"/>
        <end position="23"/>
    </location>
</feature>
<dbReference type="EMBL" id="KV454436">
    <property type="protein sequence ID" value="ODQ78197.1"/>
    <property type="molecule type" value="Genomic_DNA"/>
</dbReference>
<dbReference type="RefSeq" id="XP_018983525.1">
    <property type="nucleotide sequence ID" value="XM_019132957.1"/>
</dbReference>
<name>A0A1E3QMH7_9ASCO</name>
<feature type="region of interest" description="Disordered" evidence="1">
    <location>
        <begin position="213"/>
        <end position="262"/>
    </location>
</feature>